<evidence type="ECO:0000313" key="2">
    <source>
        <dbReference type="Proteomes" id="UP001162992"/>
    </source>
</evidence>
<proteinExistence type="predicted"/>
<protein>
    <submittedName>
        <fullName evidence="1">Uncharacterized protein</fullName>
    </submittedName>
</protein>
<reference evidence="2" key="1">
    <citation type="journal article" date="2024" name="Proc. Natl. Acad. Sci. U.S.A.">
        <title>Extraordinary preservation of gene collinearity over three hundred million years revealed in homosporous lycophytes.</title>
        <authorList>
            <person name="Li C."/>
            <person name="Wickell D."/>
            <person name="Kuo L.Y."/>
            <person name="Chen X."/>
            <person name="Nie B."/>
            <person name="Liao X."/>
            <person name="Peng D."/>
            <person name="Ji J."/>
            <person name="Jenkins J."/>
            <person name="Williams M."/>
            <person name="Shu S."/>
            <person name="Plott C."/>
            <person name="Barry K."/>
            <person name="Rajasekar S."/>
            <person name="Grimwood J."/>
            <person name="Han X."/>
            <person name="Sun S."/>
            <person name="Hou Z."/>
            <person name="He W."/>
            <person name="Dai G."/>
            <person name="Sun C."/>
            <person name="Schmutz J."/>
            <person name="Leebens-Mack J.H."/>
            <person name="Li F.W."/>
            <person name="Wang L."/>
        </authorList>
    </citation>
    <scope>NUCLEOTIDE SEQUENCE [LARGE SCALE GENOMIC DNA]</scope>
    <source>
        <strain evidence="2">cv. PW_Plant_1</strain>
    </source>
</reference>
<gene>
    <name evidence="1" type="ORF">O6H91_02G116200</name>
</gene>
<accession>A0ACC2EJP8</accession>
<sequence>MLRHISASGLYVSKPTWWLESRFHFSFAEYYAPRNMEFGVLRVLNDDLVKPRSGFETHPHRDMEIFTYVVNGQLTHKDSLGTAETLERGCVQYMSAGRGVTHSEKNKASNEMLRFLQIWIKPNRSGLTPNYGSRVFSKEDRHNKLQHVATSYDEYDGHGLHKDTGEGIIPMHQDVNIYVSEAEAGAVQEFVLQSKRQAYLVCIEGALSANESCNLTARDALEIKSETMLSFSLKLEADNEKGCHFLLVEMAEEQ</sequence>
<keyword evidence="2" id="KW-1185">Reference proteome</keyword>
<dbReference type="EMBL" id="CM055093">
    <property type="protein sequence ID" value="KAJ7566724.1"/>
    <property type="molecule type" value="Genomic_DNA"/>
</dbReference>
<comment type="caution">
    <text evidence="1">The sequence shown here is derived from an EMBL/GenBank/DDBJ whole genome shotgun (WGS) entry which is preliminary data.</text>
</comment>
<organism evidence="1 2">
    <name type="scientific">Diphasiastrum complanatum</name>
    <name type="common">Issler's clubmoss</name>
    <name type="synonym">Lycopodium complanatum</name>
    <dbReference type="NCBI Taxonomy" id="34168"/>
    <lineage>
        <taxon>Eukaryota</taxon>
        <taxon>Viridiplantae</taxon>
        <taxon>Streptophyta</taxon>
        <taxon>Embryophyta</taxon>
        <taxon>Tracheophyta</taxon>
        <taxon>Lycopodiopsida</taxon>
        <taxon>Lycopodiales</taxon>
        <taxon>Lycopodiaceae</taxon>
        <taxon>Lycopodioideae</taxon>
        <taxon>Diphasiastrum</taxon>
    </lineage>
</organism>
<name>A0ACC2EJP8_DIPCM</name>
<evidence type="ECO:0000313" key="1">
    <source>
        <dbReference type="EMBL" id="KAJ7566724.1"/>
    </source>
</evidence>
<dbReference type="Proteomes" id="UP001162992">
    <property type="component" value="Chromosome 2"/>
</dbReference>